<evidence type="ECO:0000313" key="4">
    <source>
        <dbReference type="Proteomes" id="UP000009874"/>
    </source>
</evidence>
<accession>K9E5A5</accession>
<dbReference type="HOGENOM" id="CLU_2683543_0_0_4"/>
<keyword evidence="2" id="KW-0812">Transmembrane</keyword>
<dbReference type="eggNOG" id="COG2814">
    <property type="taxonomic scope" value="Bacteria"/>
</dbReference>
<dbReference type="RefSeq" id="WP_005663116.1">
    <property type="nucleotide sequence ID" value="NZ_JH992922.1"/>
</dbReference>
<name>K9E5A5_9BURK</name>
<evidence type="ECO:0000313" key="3">
    <source>
        <dbReference type="EMBL" id="EKU84515.1"/>
    </source>
</evidence>
<feature type="region of interest" description="Disordered" evidence="1">
    <location>
        <begin position="54"/>
        <end position="74"/>
    </location>
</feature>
<dbReference type="STRING" id="47229.LO55_922"/>
<evidence type="ECO:0000256" key="2">
    <source>
        <dbReference type="SAM" id="Phobius"/>
    </source>
</evidence>
<feature type="transmembrane region" description="Helical" evidence="2">
    <location>
        <begin position="29"/>
        <end position="48"/>
    </location>
</feature>
<dbReference type="Proteomes" id="UP000009874">
    <property type="component" value="Unassembled WGS sequence"/>
</dbReference>
<keyword evidence="2" id="KW-1133">Transmembrane helix</keyword>
<organism evidence="3 4">
    <name type="scientific">Massilia timonae CCUG 45783</name>
    <dbReference type="NCBI Taxonomy" id="883126"/>
    <lineage>
        <taxon>Bacteria</taxon>
        <taxon>Pseudomonadati</taxon>
        <taxon>Pseudomonadota</taxon>
        <taxon>Betaproteobacteria</taxon>
        <taxon>Burkholderiales</taxon>
        <taxon>Oxalobacteraceae</taxon>
        <taxon>Telluria group</taxon>
        <taxon>Massilia</taxon>
    </lineage>
</organism>
<dbReference type="AlphaFoldDB" id="K9E5A5"/>
<keyword evidence="4" id="KW-1185">Reference proteome</keyword>
<gene>
    <name evidence="3" type="ORF">HMPREF9710_00247</name>
</gene>
<proteinExistence type="predicted"/>
<keyword evidence="2" id="KW-0472">Membrane</keyword>
<evidence type="ECO:0000256" key="1">
    <source>
        <dbReference type="SAM" id="MobiDB-lite"/>
    </source>
</evidence>
<protein>
    <recommendedName>
        <fullName evidence="5">Major facilitator superfamily (MFS) profile domain-containing protein</fullName>
    </recommendedName>
</protein>
<dbReference type="PATRIC" id="fig|883126.3.peg.249"/>
<reference evidence="3 4" key="1">
    <citation type="submission" date="2012-09" db="EMBL/GenBank/DDBJ databases">
        <title>The Genome Sequence of Massilia timonae CCUG 45783.</title>
        <authorList>
            <consortium name="The Broad Institute Genome Sequencing Platform"/>
            <person name="Earl A."/>
            <person name="Ward D."/>
            <person name="Feldgarden M."/>
            <person name="Gevers D."/>
            <person name="Huys G."/>
            <person name="Walker B."/>
            <person name="Young S.K."/>
            <person name="Zeng Q."/>
            <person name="Gargeya S."/>
            <person name="Fitzgerald M."/>
            <person name="Haas B."/>
            <person name="Abouelleil A."/>
            <person name="Alvarado L."/>
            <person name="Arachchi H.M."/>
            <person name="Berlin A.M."/>
            <person name="Chapman S.B."/>
            <person name="Goldberg J."/>
            <person name="Griggs A."/>
            <person name="Gujja S."/>
            <person name="Hansen M."/>
            <person name="Howarth C."/>
            <person name="Imamovic A."/>
            <person name="Larimer J."/>
            <person name="McCowen C."/>
            <person name="Montmayeur A."/>
            <person name="Murphy C."/>
            <person name="Neiman D."/>
            <person name="Pearson M."/>
            <person name="Priest M."/>
            <person name="Roberts A."/>
            <person name="Saif S."/>
            <person name="Shea T."/>
            <person name="Sisk P."/>
            <person name="Sykes S."/>
            <person name="Wortman J."/>
            <person name="Nusbaum C."/>
            <person name="Birren B."/>
        </authorList>
    </citation>
    <scope>NUCLEOTIDE SEQUENCE [LARGE SCALE GENOMIC DNA]</scope>
    <source>
        <strain evidence="3 4">CCUG 45783</strain>
    </source>
</reference>
<sequence>MNVVAWNGAIAGGGLLGGFLLDRWGAASFPWSTAALAALGFAIAWSSGTHGFRPGARSGPAGSHACRSGGQAAQ</sequence>
<evidence type="ECO:0008006" key="5">
    <source>
        <dbReference type="Google" id="ProtNLM"/>
    </source>
</evidence>
<dbReference type="EMBL" id="AGZI01000004">
    <property type="protein sequence ID" value="EKU84515.1"/>
    <property type="molecule type" value="Genomic_DNA"/>
</dbReference>
<comment type="caution">
    <text evidence="3">The sequence shown here is derived from an EMBL/GenBank/DDBJ whole genome shotgun (WGS) entry which is preliminary data.</text>
</comment>